<keyword evidence="3" id="KW-1185">Reference proteome</keyword>
<feature type="compositionally biased region" description="Basic residues" evidence="1">
    <location>
        <begin position="57"/>
        <end position="71"/>
    </location>
</feature>
<dbReference type="AlphaFoldDB" id="A0A9P5CSK3"/>
<comment type="caution">
    <text evidence="2">The sequence shown here is derived from an EMBL/GenBank/DDBJ whole genome shotgun (WGS) entry which is preliminary data.</text>
</comment>
<protein>
    <submittedName>
        <fullName evidence="2">Uncharacterized protein</fullName>
    </submittedName>
</protein>
<gene>
    <name evidence="2" type="ORF">M406DRAFT_354894</name>
</gene>
<dbReference type="RefSeq" id="XP_040779387.1">
    <property type="nucleotide sequence ID" value="XM_040923021.1"/>
</dbReference>
<dbReference type="GeneID" id="63840150"/>
<evidence type="ECO:0000313" key="2">
    <source>
        <dbReference type="EMBL" id="KAF3768426.1"/>
    </source>
</evidence>
<dbReference type="EMBL" id="MU032345">
    <property type="protein sequence ID" value="KAF3768426.1"/>
    <property type="molecule type" value="Genomic_DNA"/>
</dbReference>
<sequence length="78" mass="8488">MGGCAWTELSAEGGSGLPMAPGSLVSNRGVVRSRWSTKTYSGAHHCLRDAAHLGQRPCHRRQRHVHRKKGRYGPSPPS</sequence>
<dbReference type="Proteomes" id="UP000803844">
    <property type="component" value="Unassembled WGS sequence"/>
</dbReference>
<proteinExistence type="predicted"/>
<evidence type="ECO:0000313" key="3">
    <source>
        <dbReference type="Proteomes" id="UP000803844"/>
    </source>
</evidence>
<name>A0A9P5CSK3_CRYP1</name>
<reference evidence="2" key="1">
    <citation type="journal article" date="2020" name="Phytopathology">
        <title>Genome sequence of the chestnut blight fungus Cryphonectria parasitica EP155: A fundamental resource for an archetypical invasive plant pathogen.</title>
        <authorList>
            <person name="Crouch J.A."/>
            <person name="Dawe A."/>
            <person name="Aerts A."/>
            <person name="Barry K."/>
            <person name="Churchill A.C.L."/>
            <person name="Grimwood J."/>
            <person name="Hillman B."/>
            <person name="Milgroom M.G."/>
            <person name="Pangilinan J."/>
            <person name="Smith M."/>
            <person name="Salamov A."/>
            <person name="Schmutz J."/>
            <person name="Yadav J."/>
            <person name="Grigoriev I.V."/>
            <person name="Nuss D."/>
        </authorList>
    </citation>
    <scope>NUCLEOTIDE SEQUENCE</scope>
    <source>
        <strain evidence="2">EP155</strain>
    </source>
</reference>
<organism evidence="2 3">
    <name type="scientific">Cryphonectria parasitica (strain ATCC 38755 / EP155)</name>
    <dbReference type="NCBI Taxonomy" id="660469"/>
    <lineage>
        <taxon>Eukaryota</taxon>
        <taxon>Fungi</taxon>
        <taxon>Dikarya</taxon>
        <taxon>Ascomycota</taxon>
        <taxon>Pezizomycotina</taxon>
        <taxon>Sordariomycetes</taxon>
        <taxon>Sordariomycetidae</taxon>
        <taxon>Diaporthales</taxon>
        <taxon>Cryphonectriaceae</taxon>
        <taxon>Cryphonectria-Endothia species complex</taxon>
        <taxon>Cryphonectria</taxon>
    </lineage>
</organism>
<evidence type="ECO:0000256" key="1">
    <source>
        <dbReference type="SAM" id="MobiDB-lite"/>
    </source>
</evidence>
<accession>A0A9P5CSK3</accession>
<feature type="region of interest" description="Disordered" evidence="1">
    <location>
        <begin position="53"/>
        <end position="78"/>
    </location>
</feature>